<dbReference type="AlphaFoldDB" id="A0A5C3M018"/>
<dbReference type="PANTHER" id="PTHR19288">
    <property type="entry name" value="4-NITROPHENYLPHOSPHATASE-RELATED"/>
    <property type="match status" value="1"/>
</dbReference>
<keyword evidence="1" id="KW-0378">Hydrolase</keyword>
<dbReference type="InterPro" id="IPR023214">
    <property type="entry name" value="HAD_sf"/>
</dbReference>
<dbReference type="PANTHER" id="PTHR19288:SF46">
    <property type="entry name" value="HALOACID DEHALOGENASE-LIKE HYDROLASE DOMAIN-CONTAINING PROTEIN 2"/>
    <property type="match status" value="1"/>
</dbReference>
<reference evidence="1 2" key="1">
    <citation type="journal article" date="2019" name="Nat. Ecol. Evol.">
        <title>Megaphylogeny resolves global patterns of mushroom evolution.</title>
        <authorList>
            <person name="Varga T."/>
            <person name="Krizsan K."/>
            <person name="Foldi C."/>
            <person name="Dima B."/>
            <person name="Sanchez-Garcia M."/>
            <person name="Sanchez-Ramirez S."/>
            <person name="Szollosi G.J."/>
            <person name="Szarkandi J.G."/>
            <person name="Papp V."/>
            <person name="Albert L."/>
            <person name="Andreopoulos W."/>
            <person name="Angelini C."/>
            <person name="Antonin V."/>
            <person name="Barry K.W."/>
            <person name="Bougher N.L."/>
            <person name="Buchanan P."/>
            <person name="Buyck B."/>
            <person name="Bense V."/>
            <person name="Catcheside P."/>
            <person name="Chovatia M."/>
            <person name="Cooper J."/>
            <person name="Damon W."/>
            <person name="Desjardin D."/>
            <person name="Finy P."/>
            <person name="Geml J."/>
            <person name="Haridas S."/>
            <person name="Hughes K."/>
            <person name="Justo A."/>
            <person name="Karasinski D."/>
            <person name="Kautmanova I."/>
            <person name="Kiss B."/>
            <person name="Kocsube S."/>
            <person name="Kotiranta H."/>
            <person name="LaButti K.M."/>
            <person name="Lechner B.E."/>
            <person name="Liimatainen K."/>
            <person name="Lipzen A."/>
            <person name="Lukacs Z."/>
            <person name="Mihaltcheva S."/>
            <person name="Morgado L.N."/>
            <person name="Niskanen T."/>
            <person name="Noordeloos M.E."/>
            <person name="Ohm R.A."/>
            <person name="Ortiz-Santana B."/>
            <person name="Ovrebo C."/>
            <person name="Racz N."/>
            <person name="Riley R."/>
            <person name="Savchenko A."/>
            <person name="Shiryaev A."/>
            <person name="Soop K."/>
            <person name="Spirin V."/>
            <person name="Szebenyi C."/>
            <person name="Tomsovsky M."/>
            <person name="Tulloss R.E."/>
            <person name="Uehling J."/>
            <person name="Grigoriev I.V."/>
            <person name="Vagvolgyi C."/>
            <person name="Papp T."/>
            <person name="Martin F.M."/>
            <person name="Miettinen O."/>
            <person name="Hibbett D.S."/>
            <person name="Nagy L.G."/>
        </authorList>
    </citation>
    <scope>NUCLEOTIDE SEQUENCE [LARGE SCALE GENOMIC DNA]</scope>
    <source>
        <strain evidence="1 2">CBS 166.37</strain>
    </source>
</reference>
<evidence type="ECO:0000313" key="1">
    <source>
        <dbReference type="EMBL" id="TFK34361.1"/>
    </source>
</evidence>
<dbReference type="SUPFAM" id="SSF56784">
    <property type="entry name" value="HAD-like"/>
    <property type="match status" value="1"/>
</dbReference>
<organism evidence="1 2">
    <name type="scientific">Crucibulum laeve</name>
    <dbReference type="NCBI Taxonomy" id="68775"/>
    <lineage>
        <taxon>Eukaryota</taxon>
        <taxon>Fungi</taxon>
        <taxon>Dikarya</taxon>
        <taxon>Basidiomycota</taxon>
        <taxon>Agaricomycotina</taxon>
        <taxon>Agaricomycetes</taxon>
        <taxon>Agaricomycetidae</taxon>
        <taxon>Agaricales</taxon>
        <taxon>Agaricineae</taxon>
        <taxon>Nidulariaceae</taxon>
        <taxon>Crucibulum</taxon>
    </lineage>
</organism>
<dbReference type="GO" id="GO:0016791">
    <property type="term" value="F:phosphatase activity"/>
    <property type="evidence" value="ECO:0007669"/>
    <property type="project" value="TreeGrafter"/>
</dbReference>
<protein>
    <submittedName>
        <fullName evidence="1">Haloacid dehalogenase-like hydrolase domain-containing protein 2</fullName>
    </submittedName>
</protein>
<accession>A0A5C3M018</accession>
<dbReference type="Pfam" id="PF13344">
    <property type="entry name" value="Hydrolase_6"/>
    <property type="match status" value="1"/>
</dbReference>
<gene>
    <name evidence="1" type="ORF">BDQ12DRAFT_657022</name>
</gene>
<proteinExistence type="predicted"/>
<evidence type="ECO:0000313" key="2">
    <source>
        <dbReference type="Proteomes" id="UP000308652"/>
    </source>
</evidence>
<name>A0A5C3M018_9AGAR</name>
<dbReference type="Gene3D" id="3.40.50.1000">
    <property type="entry name" value="HAD superfamily/HAD-like"/>
    <property type="match status" value="2"/>
</dbReference>
<dbReference type="OrthoDB" id="426235at2759"/>
<dbReference type="EMBL" id="ML213633">
    <property type="protein sequence ID" value="TFK34361.1"/>
    <property type="molecule type" value="Genomic_DNA"/>
</dbReference>
<dbReference type="InterPro" id="IPR006357">
    <property type="entry name" value="HAD-SF_hydro_IIA"/>
</dbReference>
<dbReference type="STRING" id="68775.A0A5C3M018"/>
<keyword evidence="2" id="KW-1185">Reference proteome</keyword>
<sequence length="311" mass="34128">MSNPRTRPFIRALLIDVSGNLHVGSTATPNAVEAFERLKSANIPFRFCSNTSKESTTSLVKRLHSLGFYLPDKSNSDEPGNLVWTSIGAVKQVLKDMNLKRPYLLLSDSAREEFFAASESQEQATDSQGIYDSVVVGLAPDSFKYEYLNTAFRILMREEPREEGDSEMSSKDLAARSPIPLIATHKAKYIQTESPKGLSLGPGPFVTALENASGKKAHVVGKPTKTFFQSVINDFYASGDLSKNSEGRIAIIGDDVESDLGNGAVELGLWRILVKTGKYRDGDENKPGVVPPNEVFNSFATFVDKLLLEQE</sequence>
<dbReference type="Pfam" id="PF13242">
    <property type="entry name" value="Hydrolase_like"/>
    <property type="match status" value="1"/>
</dbReference>
<dbReference type="GO" id="GO:0005737">
    <property type="term" value="C:cytoplasm"/>
    <property type="evidence" value="ECO:0007669"/>
    <property type="project" value="TreeGrafter"/>
</dbReference>
<dbReference type="Proteomes" id="UP000308652">
    <property type="component" value="Unassembled WGS sequence"/>
</dbReference>
<dbReference type="InterPro" id="IPR036412">
    <property type="entry name" value="HAD-like_sf"/>
</dbReference>